<feature type="binding site" evidence="6">
    <location>
        <position position="112"/>
    </location>
    <ligand>
        <name>a divalent metal cation</name>
        <dbReference type="ChEBI" id="CHEBI:60240"/>
        <label>1</label>
    </ligand>
</feature>
<dbReference type="AlphaFoldDB" id="A0A6L5Y9D9"/>
<dbReference type="EC" id="3.4.11.18" evidence="6 7"/>
<name>A0A6L5Y9D9_9BACT</name>
<dbReference type="GO" id="GO:0004239">
    <property type="term" value="F:initiator methionyl aminopeptidase activity"/>
    <property type="evidence" value="ECO:0007669"/>
    <property type="project" value="UniProtKB-UniRule"/>
</dbReference>
<dbReference type="CDD" id="cd01086">
    <property type="entry name" value="MetAP1"/>
    <property type="match status" value="1"/>
</dbReference>
<evidence type="ECO:0000256" key="7">
    <source>
        <dbReference type="RuleBase" id="RU003653"/>
    </source>
</evidence>
<comment type="similarity">
    <text evidence="6">Belongs to the peptidase M24A family. Methionine aminopeptidase type 1 subfamily.</text>
</comment>
<evidence type="ECO:0000256" key="3">
    <source>
        <dbReference type="ARBA" id="ARBA00022670"/>
    </source>
</evidence>
<comment type="cofactor">
    <cofactor evidence="6">
        <name>Co(2+)</name>
        <dbReference type="ChEBI" id="CHEBI:48828"/>
    </cofactor>
    <cofactor evidence="6">
        <name>Zn(2+)</name>
        <dbReference type="ChEBI" id="CHEBI:29105"/>
    </cofactor>
    <cofactor evidence="6">
        <name>Mn(2+)</name>
        <dbReference type="ChEBI" id="CHEBI:29035"/>
    </cofactor>
    <cofactor evidence="6">
        <name>Fe(2+)</name>
        <dbReference type="ChEBI" id="CHEBI:29033"/>
    </cofactor>
    <text evidence="6">Binds 2 divalent metal cations per subunit. Has a high-affinity and a low affinity metal-binding site. The true nature of the physiological cofactor is under debate. The enzyme is active with cobalt, zinc, manganese or divalent iron ions. Most likely, methionine aminopeptidases function as mononuclear Fe(2+)-metalloproteases under physiological conditions, and the catalytically relevant metal-binding site has been assigned to the histidine-containing high-affinity site.</text>
</comment>
<evidence type="ECO:0000256" key="6">
    <source>
        <dbReference type="HAMAP-Rule" id="MF_01974"/>
    </source>
</evidence>
<evidence type="ECO:0000256" key="1">
    <source>
        <dbReference type="ARBA" id="ARBA00002521"/>
    </source>
</evidence>
<dbReference type="Proteomes" id="UP000473699">
    <property type="component" value="Unassembled WGS sequence"/>
</dbReference>
<organism evidence="9 10">
    <name type="scientific">Pyramidobacter porci</name>
    <dbReference type="NCBI Taxonomy" id="2605789"/>
    <lineage>
        <taxon>Bacteria</taxon>
        <taxon>Thermotogati</taxon>
        <taxon>Synergistota</taxon>
        <taxon>Synergistia</taxon>
        <taxon>Synergistales</taxon>
        <taxon>Dethiosulfovibrionaceae</taxon>
        <taxon>Pyramidobacter</taxon>
    </lineage>
</organism>
<feature type="binding site" evidence="6">
    <location>
        <position position="239"/>
    </location>
    <ligand>
        <name>a divalent metal cation</name>
        <dbReference type="ChEBI" id="CHEBI:60240"/>
        <label>1</label>
    </ligand>
</feature>
<dbReference type="RefSeq" id="WP_154527949.1">
    <property type="nucleotide sequence ID" value="NZ_JAXDZJ010000048.1"/>
</dbReference>
<keyword evidence="4 6" id="KW-0479">Metal-binding</keyword>
<evidence type="ECO:0000313" key="10">
    <source>
        <dbReference type="Proteomes" id="UP000473699"/>
    </source>
</evidence>
<comment type="catalytic activity">
    <reaction evidence="6 7">
        <text>Release of N-terminal amino acids, preferentially methionine, from peptides and arylamides.</text>
        <dbReference type="EC" id="3.4.11.18"/>
    </reaction>
</comment>
<comment type="caution">
    <text evidence="9">The sequence shown here is derived from an EMBL/GenBank/DDBJ whole genome shotgun (WGS) entry which is preliminary data.</text>
</comment>
<keyword evidence="5 6" id="KW-0378">Hydrolase</keyword>
<keyword evidence="10" id="KW-1185">Reference proteome</keyword>
<evidence type="ECO:0000256" key="2">
    <source>
        <dbReference type="ARBA" id="ARBA00022438"/>
    </source>
</evidence>
<evidence type="ECO:0000313" key="9">
    <source>
        <dbReference type="EMBL" id="MST54821.1"/>
    </source>
</evidence>
<feature type="binding site" evidence="6">
    <location>
        <position position="182"/>
    </location>
    <ligand>
        <name>substrate</name>
    </ligand>
</feature>
<dbReference type="InterPro" id="IPR000994">
    <property type="entry name" value="Pept_M24"/>
</dbReference>
<feature type="binding site" evidence="6">
    <location>
        <position position="239"/>
    </location>
    <ligand>
        <name>a divalent metal cation</name>
        <dbReference type="ChEBI" id="CHEBI:60240"/>
        <label>2</label>
        <note>catalytic</note>
    </ligand>
</feature>
<evidence type="ECO:0000259" key="8">
    <source>
        <dbReference type="Pfam" id="PF00557"/>
    </source>
</evidence>
<dbReference type="GO" id="GO:0005829">
    <property type="term" value="C:cytosol"/>
    <property type="evidence" value="ECO:0007669"/>
    <property type="project" value="TreeGrafter"/>
</dbReference>
<gene>
    <name evidence="6 9" type="primary">map</name>
    <name evidence="9" type="ORF">FYJ74_01980</name>
</gene>
<comment type="function">
    <text evidence="1 6">Removes the N-terminal methionine from nascent proteins. The N-terminal methionine is often cleaved when the second residue in the primary sequence is small and uncharged (Met-Ala-, Cys, Gly, Pro, Ser, Thr, or Val). Requires deformylation of the N(alpha)-formylated initiator methionine before it can be hydrolyzed.</text>
</comment>
<dbReference type="GO" id="GO:0046872">
    <property type="term" value="F:metal ion binding"/>
    <property type="evidence" value="ECO:0007669"/>
    <property type="project" value="UniProtKB-UniRule"/>
</dbReference>
<sequence>MISLKSVGDIEKMRRAGAILADLLMNLKEVVKPGMTTADIDRYAEDFIRKNGAVPSEKGYAVPGISEPYPASVCTSVNDEVVHGIPSDERILKDGDIVSVDVMASYQGLHADACYTYAVGDISPQRQALLDVTQESLDRAIAQVKAGATLGDIGNAVESFVIPKGYGIVREYAGHGIGRHPHEAPSVLNYGEPGTGVTLLKGMTIAIEPMIMCGGEALKDGKDGWLVSTADGSDAAHFEKTVLVTADGAEILTPWH</sequence>
<dbReference type="InterPro" id="IPR036005">
    <property type="entry name" value="Creatinase/aminopeptidase-like"/>
</dbReference>
<feature type="binding site" evidence="6">
    <location>
        <position position="112"/>
    </location>
    <ligand>
        <name>a divalent metal cation</name>
        <dbReference type="ChEBI" id="CHEBI:60240"/>
        <label>2</label>
        <note>catalytic</note>
    </ligand>
</feature>
<proteinExistence type="inferred from homology"/>
<dbReference type="Gene3D" id="3.90.230.10">
    <property type="entry name" value="Creatinase/methionine aminopeptidase superfamily"/>
    <property type="match status" value="1"/>
</dbReference>
<evidence type="ECO:0000256" key="5">
    <source>
        <dbReference type="ARBA" id="ARBA00022801"/>
    </source>
</evidence>
<accession>A0A6L5Y9D9</accession>
<dbReference type="GO" id="GO:0006508">
    <property type="term" value="P:proteolysis"/>
    <property type="evidence" value="ECO:0007669"/>
    <property type="project" value="UniProtKB-KW"/>
</dbReference>
<dbReference type="EMBL" id="VUNH01000002">
    <property type="protein sequence ID" value="MST54821.1"/>
    <property type="molecule type" value="Genomic_DNA"/>
</dbReference>
<dbReference type="InterPro" id="IPR001714">
    <property type="entry name" value="Pept_M24_MAP"/>
</dbReference>
<dbReference type="PRINTS" id="PR00599">
    <property type="entry name" value="MAPEPTIDASE"/>
</dbReference>
<feature type="binding site" evidence="6">
    <location>
        <position position="83"/>
    </location>
    <ligand>
        <name>substrate</name>
    </ligand>
</feature>
<dbReference type="PROSITE" id="PS00680">
    <property type="entry name" value="MAP_1"/>
    <property type="match status" value="1"/>
</dbReference>
<feature type="binding site" evidence="6">
    <location>
        <position position="101"/>
    </location>
    <ligand>
        <name>a divalent metal cation</name>
        <dbReference type="ChEBI" id="CHEBI:60240"/>
        <label>1</label>
    </ligand>
</feature>
<comment type="subunit">
    <text evidence="6">Monomer.</text>
</comment>
<dbReference type="GO" id="GO:0070006">
    <property type="term" value="F:metalloaminopeptidase activity"/>
    <property type="evidence" value="ECO:0007669"/>
    <property type="project" value="UniProtKB-UniRule"/>
</dbReference>
<dbReference type="SUPFAM" id="SSF55920">
    <property type="entry name" value="Creatinase/aminopeptidase"/>
    <property type="match status" value="1"/>
</dbReference>
<dbReference type="InterPro" id="IPR002467">
    <property type="entry name" value="Pept_M24A_MAP1"/>
</dbReference>
<feature type="binding site" evidence="6">
    <location>
        <position position="208"/>
    </location>
    <ligand>
        <name>a divalent metal cation</name>
        <dbReference type="ChEBI" id="CHEBI:60240"/>
        <label>2</label>
        <note>catalytic</note>
    </ligand>
</feature>
<dbReference type="HAMAP" id="MF_01974">
    <property type="entry name" value="MetAP_1"/>
    <property type="match status" value="1"/>
</dbReference>
<reference evidence="9 10" key="1">
    <citation type="submission" date="2019-08" db="EMBL/GenBank/DDBJ databases">
        <title>In-depth cultivation of the pig gut microbiome towards novel bacterial diversity and tailored functional studies.</title>
        <authorList>
            <person name="Wylensek D."/>
            <person name="Hitch T.C.A."/>
            <person name="Clavel T."/>
        </authorList>
    </citation>
    <scope>NUCLEOTIDE SEQUENCE [LARGE SCALE GENOMIC DNA]</scope>
    <source>
        <strain evidence="9 10">SM-530-WT-4B</strain>
    </source>
</reference>
<keyword evidence="3 6" id="KW-0645">Protease</keyword>
<evidence type="ECO:0000256" key="4">
    <source>
        <dbReference type="ARBA" id="ARBA00022723"/>
    </source>
</evidence>
<dbReference type="NCBIfam" id="TIGR00500">
    <property type="entry name" value="met_pdase_I"/>
    <property type="match status" value="1"/>
</dbReference>
<dbReference type="PANTHER" id="PTHR43330:SF27">
    <property type="entry name" value="METHIONINE AMINOPEPTIDASE"/>
    <property type="match status" value="1"/>
</dbReference>
<keyword evidence="2 6" id="KW-0031">Aminopeptidase</keyword>
<dbReference type="PANTHER" id="PTHR43330">
    <property type="entry name" value="METHIONINE AMINOPEPTIDASE"/>
    <property type="match status" value="1"/>
</dbReference>
<dbReference type="Pfam" id="PF00557">
    <property type="entry name" value="Peptidase_M24"/>
    <property type="match status" value="1"/>
</dbReference>
<feature type="binding site" evidence="6">
    <location>
        <position position="175"/>
    </location>
    <ligand>
        <name>a divalent metal cation</name>
        <dbReference type="ChEBI" id="CHEBI:60240"/>
        <label>2</label>
        <note>catalytic</note>
    </ligand>
</feature>
<feature type="domain" description="Peptidase M24" evidence="8">
    <location>
        <begin position="11"/>
        <end position="246"/>
    </location>
</feature>
<protein>
    <recommendedName>
        <fullName evidence="6 7">Methionine aminopeptidase</fullName>
        <shortName evidence="6">MAP</shortName>
        <shortName evidence="6">MetAP</shortName>
        <ecNumber evidence="6 7">3.4.11.18</ecNumber>
    </recommendedName>
    <alternativeName>
        <fullName evidence="6">Peptidase M</fullName>
    </alternativeName>
</protein>